<dbReference type="InterPro" id="IPR038594">
    <property type="entry name" value="SepF-like_sf"/>
</dbReference>
<feature type="region of interest" description="Disordered" evidence="6">
    <location>
        <begin position="80"/>
        <end position="112"/>
    </location>
</feature>
<evidence type="ECO:0000256" key="1">
    <source>
        <dbReference type="ARBA" id="ARBA00022618"/>
    </source>
</evidence>
<accession>A0A7K3W150</accession>
<evidence type="ECO:0000313" key="8">
    <source>
        <dbReference type="Proteomes" id="UP000470246"/>
    </source>
</evidence>
<evidence type="ECO:0000256" key="5">
    <source>
        <dbReference type="HAMAP-Rule" id="MF_01197"/>
    </source>
</evidence>
<dbReference type="EMBL" id="JAAGWF010000010">
    <property type="protein sequence ID" value="NEK58585.1"/>
    <property type="molecule type" value="Genomic_DNA"/>
</dbReference>
<keyword evidence="5" id="KW-0963">Cytoplasm</keyword>
<keyword evidence="3 5" id="KW-0131">Cell cycle</keyword>
<comment type="caution">
    <text evidence="7">The sequence shown here is derived from an EMBL/GenBank/DDBJ whole genome shotgun (WGS) entry which is preliminary data.</text>
</comment>
<dbReference type="AlphaFoldDB" id="A0A7K3W150"/>
<comment type="function">
    <text evidence="4 5">Cell division protein that is part of the divisome complex and is recruited early to the Z-ring. Probably stimulates Z-ring formation, perhaps through the cross-linking of FtsZ protofilaments. Its function overlaps with FtsA.</text>
</comment>
<sequence length="255" mass="27255">MAGAMRKMGIYLGLVEDDDARAYGRYDARQTEYADRHDRLDDRRYGRYAPDDAYDDHYGEPVDRYADAGYRADDYAEDLEADLPPAPDPEPVALPRRTGPGRTIGLAPAAAGPPRVGGLAGVGASAGGSSGGSSASGAAGLAVREPVAVAAPEPEPAPAPAPKPYRITTLHPRTYNEARQIGESFRDGMPVIMNLSEMDDADAKRLVDFAAGLSFGLRGSIERVTNKVFLLSPRDVDVTAEDKARIREGGFFNQS</sequence>
<dbReference type="GO" id="GO:0005737">
    <property type="term" value="C:cytoplasm"/>
    <property type="evidence" value="ECO:0007669"/>
    <property type="project" value="UniProtKB-SubCell"/>
</dbReference>
<evidence type="ECO:0000313" key="7">
    <source>
        <dbReference type="EMBL" id="NEK58585.1"/>
    </source>
</evidence>
<evidence type="ECO:0000256" key="2">
    <source>
        <dbReference type="ARBA" id="ARBA00023210"/>
    </source>
</evidence>
<keyword evidence="2 5" id="KW-0717">Septation</keyword>
<dbReference type="GO" id="GO:0043093">
    <property type="term" value="P:FtsZ-dependent cytokinesis"/>
    <property type="evidence" value="ECO:0007669"/>
    <property type="project" value="UniProtKB-UniRule"/>
</dbReference>
<evidence type="ECO:0000256" key="3">
    <source>
        <dbReference type="ARBA" id="ARBA00023306"/>
    </source>
</evidence>
<evidence type="ECO:0000256" key="6">
    <source>
        <dbReference type="SAM" id="MobiDB-lite"/>
    </source>
</evidence>
<keyword evidence="8" id="KW-1185">Reference proteome</keyword>
<gene>
    <name evidence="5" type="primary">sepF</name>
    <name evidence="7" type="ORF">GCU56_11965</name>
</gene>
<proteinExistence type="inferred from homology"/>
<protein>
    <recommendedName>
        <fullName evidence="5">Cell division protein SepF</fullName>
    </recommendedName>
</protein>
<feature type="region of interest" description="Disordered" evidence="6">
    <location>
        <begin position="23"/>
        <end position="61"/>
    </location>
</feature>
<dbReference type="InterPro" id="IPR007561">
    <property type="entry name" value="Cell_div_SepF/SepF-rel"/>
</dbReference>
<dbReference type="Gene3D" id="3.30.110.150">
    <property type="entry name" value="SepF-like protein"/>
    <property type="match status" value="1"/>
</dbReference>
<dbReference type="RefSeq" id="WP_163481931.1">
    <property type="nucleotide sequence ID" value="NZ_JAAGWF010000010.1"/>
</dbReference>
<name>A0A7K3W150_9ACTN</name>
<keyword evidence="1 5" id="KW-0132">Cell division</keyword>
<dbReference type="Proteomes" id="UP000470246">
    <property type="component" value="Unassembled WGS sequence"/>
</dbReference>
<dbReference type="PANTHER" id="PTHR35798">
    <property type="entry name" value="CELL DIVISION PROTEIN SEPF"/>
    <property type="match status" value="1"/>
</dbReference>
<organism evidence="7 8">
    <name type="scientific">Geodermatophilus sabuli</name>
    <dbReference type="NCBI Taxonomy" id="1564158"/>
    <lineage>
        <taxon>Bacteria</taxon>
        <taxon>Bacillati</taxon>
        <taxon>Actinomycetota</taxon>
        <taxon>Actinomycetes</taxon>
        <taxon>Geodermatophilales</taxon>
        <taxon>Geodermatophilaceae</taxon>
        <taxon>Geodermatophilus</taxon>
    </lineage>
</organism>
<comment type="subcellular location">
    <subcellularLocation>
        <location evidence="5">Cytoplasm</location>
    </subcellularLocation>
    <text evidence="5">Localizes to the division site, in a FtsZ-dependent manner.</text>
</comment>
<dbReference type="HAMAP" id="MF_01197">
    <property type="entry name" value="SepF"/>
    <property type="match status" value="1"/>
</dbReference>
<dbReference type="Pfam" id="PF04472">
    <property type="entry name" value="SepF"/>
    <property type="match status" value="1"/>
</dbReference>
<comment type="subunit">
    <text evidence="5">Homodimer. Interacts with FtsZ.</text>
</comment>
<dbReference type="InterPro" id="IPR023052">
    <property type="entry name" value="Cell_div_SepF"/>
</dbReference>
<dbReference type="PANTHER" id="PTHR35798:SF1">
    <property type="entry name" value="CELL DIVISION PROTEIN SEPF"/>
    <property type="match status" value="1"/>
</dbReference>
<dbReference type="GO" id="GO:0000917">
    <property type="term" value="P:division septum assembly"/>
    <property type="evidence" value="ECO:0007669"/>
    <property type="project" value="UniProtKB-KW"/>
</dbReference>
<reference evidence="7 8" key="1">
    <citation type="submission" date="2020-02" db="EMBL/GenBank/DDBJ databases">
        <title>Geodermatophilus sabuli CPCC 205279 I12A-02694.</title>
        <authorList>
            <person name="Jiang Z."/>
        </authorList>
    </citation>
    <scope>NUCLEOTIDE SEQUENCE [LARGE SCALE GENOMIC DNA]</scope>
    <source>
        <strain evidence="7 8">I12A-02694</strain>
    </source>
</reference>
<feature type="compositionally biased region" description="Basic and acidic residues" evidence="6">
    <location>
        <begin position="23"/>
        <end position="45"/>
    </location>
</feature>
<comment type="similarity">
    <text evidence="5">Belongs to the SepF family.</text>
</comment>
<evidence type="ECO:0000256" key="4">
    <source>
        <dbReference type="ARBA" id="ARBA00044936"/>
    </source>
</evidence>